<reference evidence="5" key="1">
    <citation type="journal article" date="2005" name="Nature">
        <title>The map-based sequence of the rice genome.</title>
        <authorList>
            <consortium name="International rice genome sequencing project (IRGSP)"/>
            <person name="Matsumoto T."/>
            <person name="Wu J."/>
            <person name="Kanamori H."/>
            <person name="Katayose Y."/>
            <person name="Fujisawa M."/>
            <person name="Namiki N."/>
            <person name="Mizuno H."/>
            <person name="Yamamoto K."/>
            <person name="Antonio B.A."/>
            <person name="Baba T."/>
            <person name="Sakata K."/>
            <person name="Nagamura Y."/>
            <person name="Aoki H."/>
            <person name="Arikawa K."/>
            <person name="Arita K."/>
            <person name="Bito T."/>
            <person name="Chiden Y."/>
            <person name="Fujitsuka N."/>
            <person name="Fukunaka R."/>
            <person name="Hamada M."/>
            <person name="Harada C."/>
            <person name="Hayashi A."/>
            <person name="Hijishita S."/>
            <person name="Honda M."/>
            <person name="Hosokawa S."/>
            <person name="Ichikawa Y."/>
            <person name="Idonuma A."/>
            <person name="Iijima M."/>
            <person name="Ikeda M."/>
            <person name="Ikeno M."/>
            <person name="Ito K."/>
            <person name="Ito S."/>
            <person name="Ito T."/>
            <person name="Ito Y."/>
            <person name="Ito Y."/>
            <person name="Iwabuchi A."/>
            <person name="Kamiya K."/>
            <person name="Karasawa W."/>
            <person name="Kurita K."/>
            <person name="Katagiri S."/>
            <person name="Kikuta A."/>
            <person name="Kobayashi H."/>
            <person name="Kobayashi N."/>
            <person name="Machita K."/>
            <person name="Maehara T."/>
            <person name="Masukawa M."/>
            <person name="Mizubayashi T."/>
            <person name="Mukai Y."/>
            <person name="Nagasaki H."/>
            <person name="Nagata Y."/>
            <person name="Naito S."/>
            <person name="Nakashima M."/>
            <person name="Nakama Y."/>
            <person name="Nakamichi Y."/>
            <person name="Nakamura M."/>
            <person name="Meguro A."/>
            <person name="Negishi M."/>
            <person name="Ohta I."/>
            <person name="Ohta T."/>
            <person name="Okamoto M."/>
            <person name="Ono N."/>
            <person name="Saji S."/>
            <person name="Sakaguchi M."/>
            <person name="Sakai K."/>
            <person name="Shibata M."/>
            <person name="Shimokawa T."/>
            <person name="Song J."/>
            <person name="Takazaki Y."/>
            <person name="Terasawa K."/>
            <person name="Tsugane M."/>
            <person name="Tsuji K."/>
            <person name="Ueda S."/>
            <person name="Waki K."/>
            <person name="Yamagata H."/>
            <person name="Yamamoto M."/>
            <person name="Yamamoto S."/>
            <person name="Yamane H."/>
            <person name="Yoshiki S."/>
            <person name="Yoshihara R."/>
            <person name="Yukawa K."/>
            <person name="Zhong H."/>
            <person name="Yano M."/>
            <person name="Yuan Q."/>
            <person name="Ouyang S."/>
            <person name="Liu J."/>
            <person name="Jones K.M."/>
            <person name="Gansberger K."/>
            <person name="Moffat K."/>
            <person name="Hill J."/>
            <person name="Bera J."/>
            <person name="Fadrosh D."/>
            <person name="Jin S."/>
            <person name="Johri S."/>
            <person name="Kim M."/>
            <person name="Overton L."/>
            <person name="Reardon M."/>
            <person name="Tsitrin T."/>
            <person name="Vuong H."/>
            <person name="Weaver B."/>
            <person name="Ciecko A."/>
            <person name="Tallon L."/>
            <person name="Jackson J."/>
            <person name="Pai G."/>
            <person name="Aken S.V."/>
            <person name="Utterback T."/>
            <person name="Reidmuller S."/>
            <person name="Feldblyum T."/>
            <person name="Hsiao J."/>
            <person name="Zismann V."/>
            <person name="Iobst S."/>
            <person name="de Vazeille A.R."/>
            <person name="Buell C.R."/>
            <person name="Ying K."/>
            <person name="Li Y."/>
            <person name="Lu T."/>
            <person name="Huang Y."/>
            <person name="Zhao Q."/>
            <person name="Feng Q."/>
            <person name="Zhang L."/>
            <person name="Zhu J."/>
            <person name="Weng Q."/>
            <person name="Mu J."/>
            <person name="Lu Y."/>
            <person name="Fan D."/>
            <person name="Liu Y."/>
            <person name="Guan J."/>
            <person name="Zhang Y."/>
            <person name="Yu S."/>
            <person name="Liu X."/>
            <person name="Zhang Y."/>
            <person name="Hong G."/>
            <person name="Han B."/>
            <person name="Choisne N."/>
            <person name="Demange N."/>
            <person name="Orjeda G."/>
            <person name="Samain S."/>
            <person name="Cattolico L."/>
            <person name="Pelletier E."/>
            <person name="Couloux A."/>
            <person name="Segurens B."/>
            <person name="Wincker P."/>
            <person name="D'Hont A."/>
            <person name="Scarpelli C."/>
            <person name="Weissenbach J."/>
            <person name="Salanoubat M."/>
            <person name="Quetier F."/>
            <person name="Yu Y."/>
            <person name="Kim H.R."/>
            <person name="Rambo T."/>
            <person name="Currie J."/>
            <person name="Collura K."/>
            <person name="Luo M."/>
            <person name="Yang T."/>
            <person name="Ammiraju J.S.S."/>
            <person name="Engler F."/>
            <person name="Soderlund C."/>
            <person name="Wing R.A."/>
            <person name="Palmer L.E."/>
            <person name="de la Bastide M."/>
            <person name="Spiegel L."/>
            <person name="Nascimento L."/>
            <person name="Zutavern T."/>
            <person name="O'Shaughnessy A."/>
            <person name="Dike S."/>
            <person name="Dedhia N."/>
            <person name="Preston R."/>
            <person name="Balija V."/>
            <person name="McCombie W.R."/>
            <person name="Chow T."/>
            <person name="Chen H."/>
            <person name="Chung M."/>
            <person name="Chen C."/>
            <person name="Shaw J."/>
            <person name="Wu H."/>
            <person name="Hsiao K."/>
            <person name="Chao Y."/>
            <person name="Chu M."/>
            <person name="Cheng C."/>
            <person name="Hour A."/>
            <person name="Lee P."/>
            <person name="Lin S."/>
            <person name="Lin Y."/>
            <person name="Liou J."/>
            <person name="Liu S."/>
            <person name="Hsing Y."/>
            <person name="Raghuvanshi S."/>
            <person name="Mohanty A."/>
            <person name="Bharti A.K."/>
            <person name="Gaur A."/>
            <person name="Gupta V."/>
            <person name="Kumar D."/>
            <person name="Ravi V."/>
            <person name="Vij S."/>
            <person name="Kapur A."/>
            <person name="Khurana P."/>
            <person name="Khurana P."/>
            <person name="Khurana J.P."/>
            <person name="Tyagi A.K."/>
            <person name="Gaikwad K."/>
            <person name="Singh A."/>
            <person name="Dalal V."/>
            <person name="Srivastava S."/>
            <person name="Dixit A."/>
            <person name="Pal A.K."/>
            <person name="Ghazi I.A."/>
            <person name="Yadav M."/>
            <person name="Pandit A."/>
            <person name="Bhargava A."/>
            <person name="Sureshbabu K."/>
            <person name="Batra K."/>
            <person name="Sharma T.R."/>
            <person name="Mohapatra T."/>
            <person name="Singh N.K."/>
            <person name="Messing J."/>
            <person name="Nelson A.B."/>
            <person name="Fuks G."/>
            <person name="Kavchok S."/>
            <person name="Keizer G."/>
            <person name="Linton E."/>
            <person name="Llaca V."/>
            <person name="Song R."/>
            <person name="Tanyolac B."/>
            <person name="Young S."/>
            <person name="Ho-Il K."/>
            <person name="Hahn J.H."/>
            <person name="Sangsakoo G."/>
            <person name="Vanavichit A."/>
            <person name="de Mattos Luiz.A.T."/>
            <person name="Zimmer P.D."/>
            <person name="Malone G."/>
            <person name="Dellagostin O."/>
            <person name="de Oliveira A.C."/>
            <person name="Bevan M."/>
            <person name="Bancroft I."/>
            <person name="Minx P."/>
            <person name="Cordum H."/>
            <person name="Wilson R."/>
            <person name="Cheng Z."/>
            <person name="Jin W."/>
            <person name="Jiang J."/>
            <person name="Leong S.A."/>
            <person name="Iwama H."/>
            <person name="Gojobori T."/>
            <person name="Itoh T."/>
            <person name="Niimura Y."/>
            <person name="Fujii Y."/>
            <person name="Habara T."/>
            <person name="Sakai H."/>
            <person name="Sato Y."/>
            <person name="Wilson G."/>
            <person name="Kumar K."/>
            <person name="McCouch S."/>
            <person name="Juretic N."/>
            <person name="Hoen D."/>
            <person name="Wright S."/>
            <person name="Bruskiewich R."/>
            <person name="Bureau T."/>
            <person name="Miyao A."/>
            <person name="Hirochika H."/>
            <person name="Nishikawa T."/>
            <person name="Kadowaki K."/>
            <person name="Sugiura M."/>
            <person name="Burr B."/>
            <person name="Sasaki T."/>
        </authorList>
    </citation>
    <scope>NUCLEOTIDE SEQUENCE [LARGE SCALE GENOMIC DNA]</scope>
    <source>
        <strain evidence="5">cv. Nipponbare</strain>
    </source>
</reference>
<organism evidence="4 5">
    <name type="scientific">Oryza sativa subsp. japonica</name>
    <name type="common">Rice</name>
    <dbReference type="NCBI Taxonomy" id="39947"/>
    <lineage>
        <taxon>Eukaryota</taxon>
        <taxon>Viridiplantae</taxon>
        <taxon>Streptophyta</taxon>
        <taxon>Embryophyta</taxon>
        <taxon>Tracheophyta</taxon>
        <taxon>Spermatophyta</taxon>
        <taxon>Magnoliopsida</taxon>
        <taxon>Liliopsida</taxon>
        <taxon>Poales</taxon>
        <taxon>Poaceae</taxon>
        <taxon>BOP clade</taxon>
        <taxon>Oryzoideae</taxon>
        <taxon>Oryzeae</taxon>
        <taxon>Oryzinae</taxon>
        <taxon>Oryza</taxon>
        <taxon>Oryza sativa</taxon>
    </lineage>
</organism>
<dbReference type="PANTHER" id="PTHR10775">
    <property type="entry name" value="OS08G0208400 PROTEIN"/>
    <property type="match status" value="1"/>
</dbReference>
<evidence type="ECO:0000313" key="4">
    <source>
        <dbReference type="EMBL" id="AAK92594.1"/>
    </source>
</evidence>
<feature type="coiled-coil region" evidence="1">
    <location>
        <begin position="529"/>
        <end position="566"/>
    </location>
</feature>
<feature type="domain" description="Transposase-associated" evidence="3">
    <location>
        <begin position="3"/>
        <end position="75"/>
    </location>
</feature>
<dbReference type="Pfam" id="PF02992">
    <property type="entry name" value="Transposase_21"/>
    <property type="match status" value="1"/>
</dbReference>
<evidence type="ECO:0000256" key="1">
    <source>
        <dbReference type="SAM" id="Coils"/>
    </source>
</evidence>
<feature type="compositionally biased region" description="Low complexity" evidence="2">
    <location>
        <begin position="615"/>
        <end position="630"/>
    </location>
</feature>
<dbReference type="InterPro" id="IPR029480">
    <property type="entry name" value="Transpos_assoc"/>
</dbReference>
<accession>Q94HP3</accession>
<feature type="region of interest" description="Disordered" evidence="2">
    <location>
        <begin position="615"/>
        <end position="660"/>
    </location>
</feature>
<feature type="compositionally biased region" description="Low complexity" evidence="2">
    <location>
        <begin position="583"/>
        <end position="595"/>
    </location>
</feature>
<reference evidence="5" key="2">
    <citation type="journal article" date="2008" name="Nucleic Acids Res.">
        <title>The rice annotation project database (RAP-DB): 2008 update.</title>
        <authorList>
            <consortium name="The rice annotation project (RAP)"/>
        </authorList>
    </citation>
    <scope>GENOME REANNOTATION</scope>
    <source>
        <strain evidence="5">cv. Nipponbare</strain>
    </source>
</reference>
<dbReference type="AlphaFoldDB" id="Q94HP3"/>
<keyword evidence="1" id="KW-0175">Coiled coil</keyword>
<gene>
    <name evidence="4" type="primary">OSJNBa0089D15.5</name>
</gene>
<feature type="region of interest" description="Disordered" evidence="2">
    <location>
        <begin position="571"/>
        <end position="595"/>
    </location>
</feature>
<dbReference type="Proteomes" id="UP000000763">
    <property type="component" value="Chromosome 10"/>
</dbReference>
<feature type="compositionally biased region" description="Basic and acidic residues" evidence="2">
    <location>
        <begin position="406"/>
        <end position="430"/>
    </location>
</feature>
<evidence type="ECO:0000259" key="3">
    <source>
        <dbReference type="Pfam" id="PF13963"/>
    </source>
</evidence>
<feature type="region of interest" description="Disordered" evidence="2">
    <location>
        <begin position="405"/>
        <end position="474"/>
    </location>
</feature>
<proteinExistence type="predicted"/>
<dbReference type="Pfam" id="PF13963">
    <property type="entry name" value="Transpos_assoc"/>
    <property type="match status" value="1"/>
</dbReference>
<dbReference type="PANTHER" id="PTHR10775:SF182">
    <property type="entry name" value="TRANSPOSON, EN_SPM-LIKE, TRANSPOSASE-ASSOCIATED DOMAIN PROTEIN-RELATED"/>
    <property type="match status" value="1"/>
</dbReference>
<evidence type="ECO:0000313" key="5">
    <source>
        <dbReference type="Proteomes" id="UP000000763"/>
    </source>
</evidence>
<feature type="compositionally biased region" description="Low complexity" evidence="2">
    <location>
        <begin position="649"/>
        <end position="660"/>
    </location>
</feature>
<protein>
    <submittedName>
        <fullName evidence="4">Transposable element</fullName>
    </submittedName>
</protein>
<dbReference type="EMBL" id="AC078944">
    <property type="protein sequence ID" value="AAK92594.1"/>
    <property type="molecule type" value="Genomic_DNA"/>
</dbReference>
<name>Q94HP3_ORYSJ</name>
<evidence type="ECO:0000256" key="2">
    <source>
        <dbReference type="SAM" id="MobiDB-lite"/>
    </source>
</evidence>
<dbReference type="InterPro" id="IPR004242">
    <property type="entry name" value="Transposase_21"/>
</dbReference>
<sequence>MDRQWMYADRRSKEFIDGVHYFLRVAEANKRNCFICCPCNKCKNQKEYSASRTIHLHLFESGFMPSYNYWTSHGEQGVEKEEDEAEDENIPDWAQYAGFEGNQTGEVDRVAGDNNAADDLGQMLQDANEDCESEKEAHKLERILEDHRTSLYPGYEKGHKKLDTTLEFLQWKAKNSVSDKAFGDLLKLVKNILPEENKLPETTYEAKKIVCPLGLEVQKIHACPNDCMPCLREDLGEVDGQPTKKRIPAKVMWYFPIIPRLRRLFRNKRNARMMRWHAEERQQDRMLRHPADGLQWRNIDRKFKDFGKDARNIRFGLSMDGMNPFGEMSSGHSTWPVTINLFGQSNKGYKACTHCMDEAESVYGKSKDTLEACNDLKHMEQRDDLHPEPKEKGSHYLSSASYILSKAEKEKRMPPKRVVKEKVTRRKESEAGGEMAAEEGAEPLPPITEDRGASSASAPAPSLPPLAPTASGQVPNTADMAKAAAAARALQSRAEILSTSQLLVPQAAPSQPTAASTALAAVQVNPDPETQAEANMEAMRQNMTCLQDMLRQMQEQQQAYEAARRAKAASTQSSSIRCVTSNPSLSTSTDPAPSATSYASASVLRRAAFDCGSISGPSRAAASSAGRCPSTLSAAWPSVTSNGRRGFGSASATSSSPSTT</sequence>